<feature type="transmembrane region" description="Helical" evidence="5">
    <location>
        <begin position="12"/>
        <end position="45"/>
    </location>
</feature>
<evidence type="ECO:0000256" key="5">
    <source>
        <dbReference type="SAM" id="Phobius"/>
    </source>
</evidence>
<evidence type="ECO:0000256" key="3">
    <source>
        <dbReference type="ARBA" id="ARBA00022989"/>
    </source>
</evidence>
<gene>
    <name evidence="6" type="ORF">UR42_C0008G0009</name>
</gene>
<organism evidence="6 7">
    <name type="scientific">Candidatus Roizmanbacteria bacterium GW2011_GWA2_33_33</name>
    <dbReference type="NCBI Taxonomy" id="1618476"/>
    <lineage>
        <taxon>Bacteria</taxon>
        <taxon>Candidatus Roizmaniibacteriota</taxon>
    </lineage>
</organism>
<evidence type="ECO:0000256" key="4">
    <source>
        <dbReference type="ARBA" id="ARBA00023136"/>
    </source>
</evidence>
<comment type="subcellular location">
    <subcellularLocation>
        <location evidence="1">Membrane</location>
        <topology evidence="1">Multi-pass membrane protein</topology>
    </subcellularLocation>
</comment>
<dbReference type="PANTHER" id="PTHR30266">
    <property type="entry name" value="MECHANOSENSITIVE CHANNEL MSCL"/>
    <property type="match status" value="1"/>
</dbReference>
<dbReference type="InterPro" id="IPR037673">
    <property type="entry name" value="MSC/AndL"/>
</dbReference>
<keyword evidence="4 5" id="KW-0472">Membrane</keyword>
<keyword evidence="2 5" id="KW-0812">Transmembrane</keyword>
<dbReference type="EMBL" id="LBPD01000008">
    <property type="protein sequence ID" value="KKP52179.1"/>
    <property type="molecule type" value="Genomic_DNA"/>
</dbReference>
<name>A0A0G0A5W9_9BACT</name>
<reference evidence="6 7" key="1">
    <citation type="journal article" date="2015" name="Nature">
        <title>rRNA introns, odd ribosomes, and small enigmatic genomes across a large radiation of phyla.</title>
        <authorList>
            <person name="Brown C.T."/>
            <person name="Hug L.A."/>
            <person name="Thomas B.C."/>
            <person name="Sharon I."/>
            <person name="Castelle C.J."/>
            <person name="Singh A."/>
            <person name="Wilkins M.J."/>
            <person name="Williams K.H."/>
            <person name="Banfield J.F."/>
        </authorList>
    </citation>
    <scope>NUCLEOTIDE SEQUENCE [LARGE SCALE GENOMIC DNA]</scope>
</reference>
<dbReference type="InterPro" id="IPR036019">
    <property type="entry name" value="MscL_channel"/>
</dbReference>
<comment type="caution">
    <text evidence="6">The sequence shown here is derived from an EMBL/GenBank/DDBJ whole genome shotgun (WGS) entry which is preliminary data.</text>
</comment>
<dbReference type="PANTHER" id="PTHR30266:SF2">
    <property type="entry name" value="LARGE-CONDUCTANCE MECHANOSENSITIVE CHANNEL"/>
    <property type="match status" value="1"/>
</dbReference>
<dbReference type="SUPFAM" id="SSF81330">
    <property type="entry name" value="Gated mechanosensitive channel"/>
    <property type="match status" value="1"/>
</dbReference>
<feature type="transmembrane region" description="Helical" evidence="5">
    <location>
        <begin position="65"/>
        <end position="87"/>
    </location>
</feature>
<sequence>MKGFIDFIRERGVVGFAVAFILGGAITKVVSSLVVDIVNPILGLILSRTKSLESMYFKIAGAKIMWGHFISVAVDFLILSAVVYFIVKGLRLEKIDKKKTP</sequence>
<dbReference type="AlphaFoldDB" id="A0A0G0A5W9"/>
<evidence type="ECO:0000313" key="6">
    <source>
        <dbReference type="EMBL" id="KKP52179.1"/>
    </source>
</evidence>
<protein>
    <submittedName>
        <fullName evidence="6">Large-conductance mechanosensitive channel</fullName>
    </submittedName>
</protein>
<accession>A0A0G0A5W9</accession>
<proteinExistence type="predicted"/>
<evidence type="ECO:0000313" key="7">
    <source>
        <dbReference type="Proteomes" id="UP000034045"/>
    </source>
</evidence>
<evidence type="ECO:0000256" key="1">
    <source>
        <dbReference type="ARBA" id="ARBA00004141"/>
    </source>
</evidence>
<dbReference type="Proteomes" id="UP000034045">
    <property type="component" value="Unassembled WGS sequence"/>
</dbReference>
<evidence type="ECO:0000256" key="2">
    <source>
        <dbReference type="ARBA" id="ARBA00022692"/>
    </source>
</evidence>
<dbReference type="Pfam" id="PF01741">
    <property type="entry name" value="MscL"/>
    <property type="match status" value="1"/>
</dbReference>
<dbReference type="Gene3D" id="1.10.1200.120">
    <property type="entry name" value="Large-conductance mechanosensitive channel, MscL, domain 1"/>
    <property type="match status" value="1"/>
</dbReference>
<dbReference type="GO" id="GO:0016020">
    <property type="term" value="C:membrane"/>
    <property type="evidence" value="ECO:0007669"/>
    <property type="project" value="UniProtKB-SubCell"/>
</dbReference>
<dbReference type="GO" id="GO:0008381">
    <property type="term" value="F:mechanosensitive monoatomic ion channel activity"/>
    <property type="evidence" value="ECO:0007669"/>
    <property type="project" value="TreeGrafter"/>
</dbReference>
<keyword evidence="3 5" id="KW-1133">Transmembrane helix</keyword>